<evidence type="ECO:0000259" key="3">
    <source>
        <dbReference type="PROSITE" id="PS01124"/>
    </source>
</evidence>
<dbReference type="InterPro" id="IPR052158">
    <property type="entry name" value="INH-QAR"/>
</dbReference>
<dbReference type="Gene3D" id="1.10.10.60">
    <property type="entry name" value="Homeodomain-like"/>
    <property type="match status" value="2"/>
</dbReference>
<evidence type="ECO:0000313" key="4">
    <source>
        <dbReference type="EMBL" id="SOS33224.1"/>
    </source>
</evidence>
<sequence>MGEPSIIQVGLIIYPGFKSFEAVGPLTVFTCANRACQSRGLELQYEMSIIADQAGYISSDTLMGLQASPLPSDLPDTCLVVGAPNIVNALEQNVPITAWLRRHAKQIRRCAGLCTGAFFLGEAGLLLQLKATTHWRYAEVMQARYRKTEIVPDAIFLQQHNLWTSAGVSAAIDLCLAFVEQDCGHDVALEVARELVIYLRRPGGQSQFSGALAVNLSSSKQISELQVWMLNNLQTKMTMNNLAERCSMSVRNFRRQFHKETGHCPTEYIEKARLDKARTVLRDSDLPIKSVAYYCGFPSDDQMRTAFKKYLAITPKDYRDRFTGKYE</sequence>
<dbReference type="AlphaFoldDB" id="A0A2K4WBJ1"/>
<dbReference type="GO" id="GO:0003700">
    <property type="term" value="F:DNA-binding transcription factor activity"/>
    <property type="evidence" value="ECO:0007669"/>
    <property type="project" value="InterPro"/>
</dbReference>
<dbReference type="GO" id="GO:0043565">
    <property type="term" value="F:sequence-specific DNA binding"/>
    <property type="evidence" value="ECO:0007669"/>
    <property type="project" value="InterPro"/>
</dbReference>
<proteinExistence type="predicted"/>
<dbReference type="InterPro" id="IPR002818">
    <property type="entry name" value="DJ-1/PfpI"/>
</dbReference>
<keyword evidence="1" id="KW-0805">Transcription regulation</keyword>
<dbReference type="CDD" id="cd03137">
    <property type="entry name" value="GATase1_AraC_1"/>
    <property type="match status" value="1"/>
</dbReference>
<dbReference type="InterPro" id="IPR009057">
    <property type="entry name" value="Homeodomain-like_sf"/>
</dbReference>
<dbReference type="SUPFAM" id="SSF52317">
    <property type="entry name" value="Class I glutamine amidotransferase-like"/>
    <property type="match status" value="1"/>
</dbReference>
<dbReference type="Gene3D" id="3.40.50.880">
    <property type="match status" value="1"/>
</dbReference>
<dbReference type="InterPro" id="IPR018060">
    <property type="entry name" value="HTH_AraC"/>
</dbReference>
<dbReference type="Pfam" id="PF01965">
    <property type="entry name" value="DJ-1_PfpI"/>
    <property type="match status" value="1"/>
</dbReference>
<dbReference type="SMART" id="SM00342">
    <property type="entry name" value="HTH_ARAC"/>
    <property type="match status" value="1"/>
</dbReference>
<feature type="domain" description="HTH araC/xylS-type" evidence="3">
    <location>
        <begin position="223"/>
        <end position="321"/>
    </location>
</feature>
<dbReference type="RefSeq" id="WP_104698410.1">
    <property type="nucleotide sequence ID" value="NZ_LT963408.1"/>
</dbReference>
<name>A0A2K4WBJ1_9PSED</name>
<evidence type="ECO:0000313" key="5">
    <source>
        <dbReference type="Proteomes" id="UP000238093"/>
    </source>
</evidence>
<dbReference type="InterPro" id="IPR029062">
    <property type="entry name" value="Class_I_gatase-like"/>
</dbReference>
<dbReference type="Pfam" id="PF12833">
    <property type="entry name" value="HTH_18"/>
    <property type="match status" value="1"/>
</dbReference>
<dbReference type="PANTHER" id="PTHR43130">
    <property type="entry name" value="ARAC-FAMILY TRANSCRIPTIONAL REGULATOR"/>
    <property type="match status" value="1"/>
</dbReference>
<evidence type="ECO:0000256" key="2">
    <source>
        <dbReference type="ARBA" id="ARBA00023163"/>
    </source>
</evidence>
<dbReference type="SUPFAM" id="SSF46689">
    <property type="entry name" value="Homeodomain-like"/>
    <property type="match status" value="2"/>
</dbReference>
<gene>
    <name evidence="4" type="ORF">CFBP6411_01864</name>
</gene>
<dbReference type="Proteomes" id="UP000238093">
    <property type="component" value="Chromosome I"/>
</dbReference>
<organism evidence="4 5">
    <name type="scientific">Pseudomonas syringae group genomosp. 3</name>
    <dbReference type="NCBI Taxonomy" id="251701"/>
    <lineage>
        <taxon>Bacteria</taxon>
        <taxon>Pseudomonadati</taxon>
        <taxon>Pseudomonadota</taxon>
        <taxon>Gammaproteobacteria</taxon>
        <taxon>Pseudomonadales</taxon>
        <taxon>Pseudomonadaceae</taxon>
        <taxon>Pseudomonas</taxon>
    </lineage>
</organism>
<dbReference type="EMBL" id="LT963408">
    <property type="protein sequence ID" value="SOS33224.1"/>
    <property type="molecule type" value="Genomic_DNA"/>
</dbReference>
<evidence type="ECO:0000256" key="1">
    <source>
        <dbReference type="ARBA" id="ARBA00023015"/>
    </source>
</evidence>
<accession>A0A2K4WBJ1</accession>
<dbReference type="PROSITE" id="PS01124">
    <property type="entry name" value="HTH_ARAC_FAMILY_2"/>
    <property type="match status" value="1"/>
</dbReference>
<dbReference type="PANTHER" id="PTHR43130:SF3">
    <property type="entry name" value="HTH-TYPE TRANSCRIPTIONAL REGULATOR RV1931C"/>
    <property type="match status" value="1"/>
</dbReference>
<keyword evidence="2" id="KW-0804">Transcription</keyword>
<protein>
    <submittedName>
        <fullName evidence="4">AraC family transcriptional regulator</fullName>
    </submittedName>
</protein>
<reference evidence="4 5" key="1">
    <citation type="submission" date="2017-11" db="EMBL/GenBank/DDBJ databases">
        <authorList>
            <person name="Han C.G."/>
        </authorList>
    </citation>
    <scope>NUCLEOTIDE SEQUENCE [LARGE SCALE GENOMIC DNA]</scope>
    <source>
        <strain evidence="4">CFBP6411</strain>
    </source>
</reference>